<evidence type="ECO:0000313" key="2">
    <source>
        <dbReference type="EMBL" id="RVU12578.1"/>
    </source>
</evidence>
<evidence type="ECO:0000313" key="3">
    <source>
        <dbReference type="Proteomes" id="UP000286997"/>
    </source>
</evidence>
<proteinExistence type="predicted"/>
<dbReference type="GO" id="GO:0004519">
    <property type="term" value="F:endonuclease activity"/>
    <property type="evidence" value="ECO:0007669"/>
    <property type="project" value="UniProtKB-KW"/>
</dbReference>
<accession>A0A3S2YIY3</accession>
<dbReference type="AlphaFoldDB" id="A0A3S2YIY3"/>
<dbReference type="Proteomes" id="UP000286997">
    <property type="component" value="Unassembled WGS sequence"/>
</dbReference>
<keyword evidence="2" id="KW-0540">Nuclease</keyword>
<keyword evidence="2" id="KW-0378">Hydrolase</keyword>
<name>A0A3S2YIY3_9HYPH</name>
<sequence>RRRPGRRRRTAPPRRGRRRGAGAGRRGPIPPGPVRSPPRRAGPRDCARAASACPAFLLRSPRRGRPGSARPGWCPL</sequence>
<feature type="compositionally biased region" description="Basic residues" evidence="1">
    <location>
        <begin position="1"/>
        <end position="20"/>
    </location>
</feature>
<feature type="region of interest" description="Disordered" evidence="1">
    <location>
        <begin position="1"/>
        <end position="48"/>
    </location>
</feature>
<feature type="non-terminal residue" evidence="2">
    <location>
        <position position="1"/>
    </location>
</feature>
<dbReference type="EMBL" id="SACP01000052">
    <property type="protein sequence ID" value="RVU12578.1"/>
    <property type="molecule type" value="Genomic_DNA"/>
</dbReference>
<organism evidence="2 3">
    <name type="scientific">Methylobacterium oryzihabitans</name>
    <dbReference type="NCBI Taxonomy" id="2499852"/>
    <lineage>
        <taxon>Bacteria</taxon>
        <taxon>Pseudomonadati</taxon>
        <taxon>Pseudomonadota</taxon>
        <taxon>Alphaproteobacteria</taxon>
        <taxon>Hyphomicrobiales</taxon>
        <taxon>Methylobacteriaceae</taxon>
        <taxon>Methylobacterium</taxon>
    </lineage>
</organism>
<reference evidence="2 3" key="1">
    <citation type="submission" date="2019-01" db="EMBL/GenBank/DDBJ databases">
        <authorList>
            <person name="Chen W.-M."/>
        </authorList>
    </citation>
    <scope>NUCLEOTIDE SEQUENCE [LARGE SCALE GENOMIC DNA]</scope>
    <source>
        <strain evidence="2 3">TER-1</strain>
    </source>
</reference>
<gene>
    <name evidence="2" type="ORF">EOE48_27585</name>
</gene>
<keyword evidence="3" id="KW-1185">Reference proteome</keyword>
<evidence type="ECO:0000256" key="1">
    <source>
        <dbReference type="SAM" id="MobiDB-lite"/>
    </source>
</evidence>
<keyword evidence="2" id="KW-0255">Endonuclease</keyword>
<comment type="caution">
    <text evidence="2">The sequence shown here is derived from an EMBL/GenBank/DDBJ whole genome shotgun (WGS) entry which is preliminary data.</text>
</comment>
<protein>
    <submittedName>
        <fullName evidence="2">HNH endonuclease</fullName>
    </submittedName>
</protein>